<dbReference type="InterPro" id="IPR010693">
    <property type="entry name" value="Divergent_4Fe-4S_mono-cluster"/>
</dbReference>
<keyword evidence="1" id="KW-0001">2Fe-2S</keyword>
<dbReference type="AlphaFoldDB" id="A0A399EYE5"/>
<protein>
    <submittedName>
        <fullName evidence="6">Divergent 4Fe-4S mono-cluster</fullName>
    </submittedName>
</protein>
<dbReference type="Pfam" id="PF09360">
    <property type="entry name" value="zf-CDGSH"/>
    <property type="match status" value="1"/>
</dbReference>
<dbReference type="EMBL" id="QWLA01000002">
    <property type="protein sequence ID" value="RIH89587.1"/>
    <property type="molecule type" value="Genomic_DNA"/>
</dbReference>
<dbReference type="Gene3D" id="3.40.5.90">
    <property type="entry name" value="CDGSH iron-sulfur domain, mitoNEET-type"/>
    <property type="match status" value="1"/>
</dbReference>
<accession>A0A399EYE5</accession>
<gene>
    <name evidence="6" type="ORF">Mrose_00175</name>
</gene>
<evidence type="ECO:0000256" key="2">
    <source>
        <dbReference type="ARBA" id="ARBA00022723"/>
    </source>
</evidence>
<evidence type="ECO:0000256" key="1">
    <source>
        <dbReference type="ARBA" id="ARBA00022714"/>
    </source>
</evidence>
<dbReference type="SMART" id="SM00704">
    <property type="entry name" value="ZnF_CDGSH"/>
    <property type="match status" value="1"/>
</dbReference>
<dbReference type="Proteomes" id="UP000265341">
    <property type="component" value="Unassembled WGS sequence"/>
</dbReference>
<dbReference type="GO" id="GO:0046872">
    <property type="term" value="F:metal ion binding"/>
    <property type="evidence" value="ECO:0007669"/>
    <property type="project" value="UniProtKB-KW"/>
</dbReference>
<feature type="domain" description="Iron-binding zinc finger CDGSH type" evidence="5">
    <location>
        <begin position="105"/>
        <end position="148"/>
    </location>
</feature>
<keyword evidence="3" id="KW-0408">Iron</keyword>
<comment type="caution">
    <text evidence="6">The sequence shown here is derived from an EMBL/GenBank/DDBJ whole genome shotgun (WGS) entry which is preliminary data.</text>
</comment>
<proteinExistence type="predicted"/>
<evidence type="ECO:0000259" key="5">
    <source>
        <dbReference type="SMART" id="SM00704"/>
    </source>
</evidence>
<evidence type="ECO:0000256" key="4">
    <source>
        <dbReference type="ARBA" id="ARBA00023014"/>
    </source>
</evidence>
<dbReference type="InterPro" id="IPR042216">
    <property type="entry name" value="MitoNEET_CISD"/>
</dbReference>
<sequence length="160" mass="17265">MALPGGGIDSGMDQRQYPAEGIVVYYAPRLCIHAQECVRGLPEVFRRGERPWVQPQHATPDRIAEVIGRCPSGALQYVRLDGGPGEAVPQGISLRFIPNGPVYVRGALEFKTPDGEVIFRGTRAALCRCGASKNKPFCDNSHLETGFEAEGAALEVGRDG</sequence>
<keyword evidence="2" id="KW-0479">Metal-binding</keyword>
<evidence type="ECO:0000313" key="7">
    <source>
        <dbReference type="Proteomes" id="UP000265341"/>
    </source>
</evidence>
<reference evidence="6 7" key="1">
    <citation type="submission" date="2018-08" db="EMBL/GenBank/DDBJ databases">
        <title>Meiothermus roseus NBRC 110900 genome sequencing project.</title>
        <authorList>
            <person name="Da Costa M.S."/>
            <person name="Albuquerque L."/>
            <person name="Raposo P."/>
            <person name="Froufe H.J.C."/>
            <person name="Barroso C.S."/>
            <person name="Egas C."/>
        </authorList>
    </citation>
    <scope>NUCLEOTIDE SEQUENCE [LARGE SCALE GENOMIC DNA]</scope>
    <source>
        <strain evidence="6 7">NBRC 110900</strain>
    </source>
</reference>
<dbReference type="GO" id="GO:0051537">
    <property type="term" value="F:2 iron, 2 sulfur cluster binding"/>
    <property type="evidence" value="ECO:0007669"/>
    <property type="project" value="UniProtKB-KW"/>
</dbReference>
<dbReference type="GO" id="GO:0005737">
    <property type="term" value="C:cytoplasm"/>
    <property type="evidence" value="ECO:0007669"/>
    <property type="project" value="UniProtKB-ARBA"/>
</dbReference>
<evidence type="ECO:0000256" key="3">
    <source>
        <dbReference type="ARBA" id="ARBA00023004"/>
    </source>
</evidence>
<dbReference type="Pfam" id="PF06902">
    <property type="entry name" value="Fer4_19"/>
    <property type="match status" value="1"/>
</dbReference>
<dbReference type="InterPro" id="IPR018967">
    <property type="entry name" value="FeS-contain_CDGSH-typ"/>
</dbReference>
<keyword evidence="4" id="KW-0411">Iron-sulfur</keyword>
<name>A0A399EYE5_9DEIN</name>
<evidence type="ECO:0000313" key="6">
    <source>
        <dbReference type="EMBL" id="RIH89587.1"/>
    </source>
</evidence>
<keyword evidence="7" id="KW-1185">Reference proteome</keyword>
<organism evidence="6 7">
    <name type="scientific">Calidithermus roseus</name>
    <dbReference type="NCBI Taxonomy" id="1644118"/>
    <lineage>
        <taxon>Bacteria</taxon>
        <taxon>Thermotogati</taxon>
        <taxon>Deinococcota</taxon>
        <taxon>Deinococci</taxon>
        <taxon>Thermales</taxon>
        <taxon>Thermaceae</taxon>
        <taxon>Calidithermus</taxon>
    </lineage>
</organism>